<evidence type="ECO:0000313" key="1">
    <source>
        <dbReference type="EnsemblPlants" id="Ma05_p13980.1"/>
    </source>
</evidence>
<reference evidence="1" key="1">
    <citation type="submission" date="2021-05" db="UniProtKB">
        <authorList>
            <consortium name="EnsemblPlants"/>
        </authorList>
    </citation>
    <scope>IDENTIFICATION</scope>
    <source>
        <strain evidence="1">subsp. malaccensis</strain>
    </source>
</reference>
<dbReference type="InParanoid" id="A0A804J481"/>
<proteinExistence type="predicted"/>
<dbReference type="Gramene" id="Ma05_t13980.1">
    <property type="protein sequence ID" value="Ma05_p13980.1"/>
    <property type="gene ID" value="Ma05_g13980"/>
</dbReference>
<dbReference type="Proteomes" id="UP000012960">
    <property type="component" value="Unplaced"/>
</dbReference>
<dbReference type="AlphaFoldDB" id="A0A804J481"/>
<protein>
    <submittedName>
        <fullName evidence="1">Uncharacterized protein</fullName>
    </submittedName>
</protein>
<keyword evidence="2" id="KW-1185">Reference proteome</keyword>
<evidence type="ECO:0000313" key="2">
    <source>
        <dbReference type="Proteomes" id="UP000012960"/>
    </source>
</evidence>
<name>A0A804J481_MUSAM</name>
<accession>A0A804J481</accession>
<dbReference type="EnsemblPlants" id="Ma05_t13980.1">
    <property type="protein sequence ID" value="Ma05_p13980.1"/>
    <property type="gene ID" value="Ma05_g13980"/>
</dbReference>
<sequence length="21" mass="2527">MDGSSLLRTWNIQNLKKFFID</sequence>
<organism evidence="1 2">
    <name type="scientific">Musa acuminata subsp. malaccensis</name>
    <name type="common">Wild banana</name>
    <name type="synonym">Musa malaccensis</name>
    <dbReference type="NCBI Taxonomy" id="214687"/>
    <lineage>
        <taxon>Eukaryota</taxon>
        <taxon>Viridiplantae</taxon>
        <taxon>Streptophyta</taxon>
        <taxon>Embryophyta</taxon>
        <taxon>Tracheophyta</taxon>
        <taxon>Spermatophyta</taxon>
        <taxon>Magnoliopsida</taxon>
        <taxon>Liliopsida</taxon>
        <taxon>Zingiberales</taxon>
        <taxon>Musaceae</taxon>
        <taxon>Musa</taxon>
    </lineage>
</organism>